<dbReference type="AlphaFoldDB" id="A0A9D1XRT5"/>
<evidence type="ECO:0000313" key="2">
    <source>
        <dbReference type="EMBL" id="HIX86348.1"/>
    </source>
</evidence>
<name>A0A9D1XRT5_9BACT</name>
<feature type="domain" description="Bacterial Ig-like" evidence="1">
    <location>
        <begin position="81"/>
        <end position="188"/>
    </location>
</feature>
<reference evidence="2" key="2">
    <citation type="submission" date="2021-04" db="EMBL/GenBank/DDBJ databases">
        <authorList>
            <person name="Gilroy R."/>
        </authorList>
    </citation>
    <scope>NUCLEOTIDE SEQUENCE</scope>
    <source>
        <strain evidence="2">ChiHecec2B26-12326</strain>
    </source>
</reference>
<protein>
    <recommendedName>
        <fullName evidence="1">Bacterial Ig-like domain-containing protein</fullName>
    </recommendedName>
</protein>
<accession>A0A9D1XRT5</accession>
<dbReference type="Pfam" id="PF20251">
    <property type="entry name" value="Big_14"/>
    <property type="match status" value="1"/>
</dbReference>
<proteinExistence type="predicted"/>
<dbReference type="Proteomes" id="UP000823847">
    <property type="component" value="Unassembled WGS sequence"/>
</dbReference>
<evidence type="ECO:0000313" key="3">
    <source>
        <dbReference type="Proteomes" id="UP000823847"/>
    </source>
</evidence>
<sequence>MKTIILFVTLSSIICLSCTRKRQLFQPEATPDKGLAIIGGGDTVTSIRVSSADKEDTIVYDTPECYLWYVQNLPDEYKDKPVSMWTERTAYWENAQTINVFVTNPTSDFLMYGRGWVLEQWNGAEWAMAKTKGDISWQDDAFAKEKAPLLYCFRFPVGRDYYLPQGKYRIRKSFHTGREDIELNAEFEIK</sequence>
<reference evidence="2" key="1">
    <citation type="journal article" date="2021" name="PeerJ">
        <title>Extensive microbial diversity within the chicken gut microbiome revealed by metagenomics and culture.</title>
        <authorList>
            <person name="Gilroy R."/>
            <person name="Ravi A."/>
            <person name="Getino M."/>
            <person name="Pursley I."/>
            <person name="Horton D.L."/>
            <person name="Alikhan N.F."/>
            <person name="Baker D."/>
            <person name="Gharbi K."/>
            <person name="Hall N."/>
            <person name="Watson M."/>
            <person name="Adriaenssens E.M."/>
            <person name="Foster-Nyarko E."/>
            <person name="Jarju S."/>
            <person name="Secka A."/>
            <person name="Antonio M."/>
            <person name="Oren A."/>
            <person name="Chaudhuri R.R."/>
            <person name="La Ragione R."/>
            <person name="Hildebrand F."/>
            <person name="Pallen M.J."/>
        </authorList>
    </citation>
    <scope>NUCLEOTIDE SEQUENCE</scope>
    <source>
        <strain evidence="2">ChiHecec2B26-12326</strain>
    </source>
</reference>
<dbReference type="InterPro" id="IPR046878">
    <property type="entry name" value="Big_14"/>
</dbReference>
<comment type="caution">
    <text evidence="2">The sequence shown here is derived from an EMBL/GenBank/DDBJ whole genome shotgun (WGS) entry which is preliminary data.</text>
</comment>
<evidence type="ECO:0000259" key="1">
    <source>
        <dbReference type="Pfam" id="PF20251"/>
    </source>
</evidence>
<organism evidence="2 3">
    <name type="scientific">Candidatus Parabacteroides intestinigallinarum</name>
    <dbReference type="NCBI Taxonomy" id="2838722"/>
    <lineage>
        <taxon>Bacteria</taxon>
        <taxon>Pseudomonadati</taxon>
        <taxon>Bacteroidota</taxon>
        <taxon>Bacteroidia</taxon>
        <taxon>Bacteroidales</taxon>
        <taxon>Tannerellaceae</taxon>
        <taxon>Parabacteroides</taxon>
    </lineage>
</organism>
<dbReference type="EMBL" id="DXEN01000054">
    <property type="protein sequence ID" value="HIX86348.1"/>
    <property type="molecule type" value="Genomic_DNA"/>
</dbReference>
<gene>
    <name evidence="2" type="ORF">H9848_07045</name>
</gene>